<proteinExistence type="predicted"/>
<evidence type="ECO:0000256" key="1">
    <source>
        <dbReference type="SAM" id="MobiDB-lite"/>
    </source>
</evidence>
<comment type="caution">
    <text evidence="3">The sequence shown here is derived from an EMBL/GenBank/DDBJ whole genome shotgun (WGS) entry which is preliminary data.</text>
</comment>
<dbReference type="AlphaFoldDB" id="A0A495AC86"/>
<keyword evidence="2" id="KW-0812">Transmembrane</keyword>
<feature type="transmembrane region" description="Helical" evidence="2">
    <location>
        <begin position="55"/>
        <end position="76"/>
    </location>
</feature>
<reference evidence="3 4" key="1">
    <citation type="submission" date="2018-10" db="EMBL/GenBank/DDBJ databases">
        <title>Kocuria tytouropygialis sp. nov., isolated from the uropygial gland of an American barn owl (Tyto furcata).</title>
        <authorList>
            <person name="Braun M.S."/>
            <person name="Wang E."/>
            <person name="Zimmermann S."/>
            <person name="Wagner H."/>
            <person name="Wink M."/>
        </authorList>
    </citation>
    <scope>NUCLEOTIDE SEQUENCE [LARGE SCALE GENOMIC DNA]</scope>
    <source>
        <strain evidence="3 4">442</strain>
    </source>
</reference>
<feature type="compositionally biased region" description="Basic and acidic residues" evidence="1">
    <location>
        <begin position="210"/>
        <end position="219"/>
    </location>
</feature>
<evidence type="ECO:0000313" key="3">
    <source>
        <dbReference type="EMBL" id="RKQ37204.1"/>
    </source>
</evidence>
<feature type="region of interest" description="Disordered" evidence="1">
    <location>
        <begin position="102"/>
        <end position="140"/>
    </location>
</feature>
<dbReference type="Proteomes" id="UP000249516">
    <property type="component" value="Unassembled WGS sequence"/>
</dbReference>
<protein>
    <submittedName>
        <fullName evidence="3">Uncharacterized protein</fullName>
    </submittedName>
</protein>
<keyword evidence="4" id="KW-1185">Reference proteome</keyword>
<sequence length="233" mass="24510">METPANTPSATPVRHGSLAGLRIKWDRTIVFLTGVLLLVVAMVTALVAPFTAVTWAVPLVLLLLGAGCVAGLRYLAVTDRGQRVAAGPVVRGTAHAQHSIFDHEDGARRDHAAQEHGSTAAPELPAQVETPGTTPVRPAAAEPGYSVAELRAMALQVARGSGSEGSSAATWEPVPVPKPLYSQAPVVPRREPEPLQVPTRPAAKSASLKDAVRVGERESAAMNLDDVLKRRRA</sequence>
<dbReference type="OrthoDB" id="4883227at2"/>
<evidence type="ECO:0000256" key="2">
    <source>
        <dbReference type="SAM" id="Phobius"/>
    </source>
</evidence>
<evidence type="ECO:0000313" key="4">
    <source>
        <dbReference type="Proteomes" id="UP000249516"/>
    </source>
</evidence>
<feature type="transmembrane region" description="Helical" evidence="2">
    <location>
        <begin position="29"/>
        <end position="49"/>
    </location>
</feature>
<keyword evidence="2" id="KW-1133">Transmembrane helix</keyword>
<dbReference type="EMBL" id="PNJG02000001">
    <property type="protein sequence ID" value="RKQ37204.1"/>
    <property type="molecule type" value="Genomic_DNA"/>
</dbReference>
<organism evidence="3 4">
    <name type="scientific">Kocuria tytonis</name>
    <dbReference type="NCBI Taxonomy" id="2054280"/>
    <lineage>
        <taxon>Bacteria</taxon>
        <taxon>Bacillati</taxon>
        <taxon>Actinomycetota</taxon>
        <taxon>Actinomycetes</taxon>
        <taxon>Micrococcales</taxon>
        <taxon>Micrococcaceae</taxon>
        <taxon>Kocuria</taxon>
    </lineage>
</organism>
<accession>A0A495AC86</accession>
<gene>
    <name evidence="3" type="ORF">C1C97_004520</name>
</gene>
<name>A0A495AC86_9MICC</name>
<feature type="compositionally biased region" description="Basic and acidic residues" evidence="1">
    <location>
        <begin position="102"/>
        <end position="114"/>
    </location>
</feature>
<feature type="region of interest" description="Disordered" evidence="1">
    <location>
        <begin position="182"/>
        <end position="233"/>
    </location>
</feature>
<keyword evidence="2" id="KW-0472">Membrane</keyword>